<dbReference type="SUPFAM" id="SSF47598">
    <property type="entry name" value="Ribbon-helix-helix"/>
    <property type="match status" value="1"/>
</dbReference>
<comment type="caution">
    <text evidence="2">The sequence shown here is derived from an EMBL/GenBank/DDBJ whole genome shotgun (WGS) entry which is preliminary data.</text>
</comment>
<dbReference type="RefSeq" id="WP_045373134.1">
    <property type="nucleotide sequence ID" value="NZ_BBKA01000001.1"/>
</dbReference>
<evidence type="ECO:0000313" key="3">
    <source>
        <dbReference type="Proteomes" id="UP000193487"/>
    </source>
</evidence>
<dbReference type="Proteomes" id="UP000193487">
    <property type="component" value="Unassembled WGS sequence"/>
</dbReference>
<accession>A0A1X1XF51</accession>
<dbReference type="Gene3D" id="1.10.1220.10">
    <property type="entry name" value="Met repressor-like"/>
    <property type="match status" value="1"/>
</dbReference>
<evidence type="ECO:0000313" key="2">
    <source>
        <dbReference type="EMBL" id="ORV97541.1"/>
    </source>
</evidence>
<dbReference type="EMBL" id="LQPE01000166">
    <property type="protein sequence ID" value="ORV97541.1"/>
    <property type="molecule type" value="Genomic_DNA"/>
</dbReference>
<proteinExistence type="predicted"/>
<feature type="domain" description="Antitoxin FitA-like ribbon-helix-helix" evidence="1">
    <location>
        <begin position="5"/>
        <end position="39"/>
    </location>
</feature>
<dbReference type="GO" id="GO:0006355">
    <property type="term" value="P:regulation of DNA-templated transcription"/>
    <property type="evidence" value="ECO:0007669"/>
    <property type="project" value="InterPro"/>
</dbReference>
<gene>
    <name evidence="2" type="ORF">AWC14_14900</name>
</gene>
<sequence>MSSLLQIRNVPDAARRELKARAAAQGRSLNAYLLDLINREVSRPTVAEVLERAAQRAERATGLAAEVIEVARAERDDRA</sequence>
<dbReference type="OrthoDB" id="7107936at2"/>
<protein>
    <recommendedName>
        <fullName evidence="1">Antitoxin FitA-like ribbon-helix-helix domain-containing protein</fullName>
    </recommendedName>
</protein>
<dbReference type="InterPro" id="IPR053853">
    <property type="entry name" value="FitA-like_RHH"/>
</dbReference>
<organism evidence="2 3">
    <name type="scientific">Mycobacterium kyorinense</name>
    <dbReference type="NCBI Taxonomy" id="487514"/>
    <lineage>
        <taxon>Bacteria</taxon>
        <taxon>Bacillati</taxon>
        <taxon>Actinomycetota</taxon>
        <taxon>Actinomycetes</taxon>
        <taxon>Mycobacteriales</taxon>
        <taxon>Mycobacteriaceae</taxon>
        <taxon>Mycobacterium</taxon>
    </lineage>
</organism>
<dbReference type="InterPro" id="IPR013321">
    <property type="entry name" value="Arc_rbn_hlx_hlx"/>
</dbReference>
<evidence type="ECO:0000259" key="1">
    <source>
        <dbReference type="Pfam" id="PF22513"/>
    </source>
</evidence>
<keyword evidence="3" id="KW-1185">Reference proteome</keyword>
<name>A0A1X1XF51_9MYCO</name>
<dbReference type="AlphaFoldDB" id="A0A1X1XF51"/>
<dbReference type="InterPro" id="IPR010985">
    <property type="entry name" value="Ribbon_hlx_hlx"/>
</dbReference>
<reference evidence="2 3" key="1">
    <citation type="submission" date="2016-01" db="EMBL/GenBank/DDBJ databases">
        <title>The new phylogeny of the genus Mycobacterium.</title>
        <authorList>
            <person name="Tarcisio F."/>
            <person name="Conor M."/>
            <person name="Antonella G."/>
            <person name="Elisabetta G."/>
            <person name="Giulia F.S."/>
            <person name="Sara T."/>
            <person name="Anna F."/>
            <person name="Clotilde B."/>
            <person name="Roberto B."/>
            <person name="Veronica D.S."/>
            <person name="Fabio R."/>
            <person name="Monica P."/>
            <person name="Olivier J."/>
            <person name="Enrico T."/>
            <person name="Nicola S."/>
        </authorList>
    </citation>
    <scope>NUCLEOTIDE SEQUENCE [LARGE SCALE GENOMIC DNA]</scope>
    <source>
        <strain evidence="2 3">DSM 45166</strain>
    </source>
</reference>
<dbReference type="Pfam" id="PF22513">
    <property type="entry name" value="FitA-like_RHH"/>
    <property type="match status" value="1"/>
</dbReference>